<evidence type="ECO:0000313" key="2">
    <source>
        <dbReference type="EMBL" id="KAH3874205.1"/>
    </source>
</evidence>
<dbReference type="AlphaFoldDB" id="A0A9D4MBD3"/>
<gene>
    <name evidence="2" type="ORF">DPMN_037447</name>
</gene>
<feature type="compositionally biased region" description="Basic and acidic residues" evidence="1">
    <location>
        <begin position="101"/>
        <end position="112"/>
    </location>
</feature>
<dbReference type="EMBL" id="JAIWYP010000002">
    <property type="protein sequence ID" value="KAH3874205.1"/>
    <property type="molecule type" value="Genomic_DNA"/>
</dbReference>
<protein>
    <submittedName>
        <fullName evidence="2">Uncharacterized protein</fullName>
    </submittedName>
</protein>
<name>A0A9D4MBD3_DREPO</name>
<organism evidence="2 3">
    <name type="scientific">Dreissena polymorpha</name>
    <name type="common">Zebra mussel</name>
    <name type="synonym">Mytilus polymorpha</name>
    <dbReference type="NCBI Taxonomy" id="45954"/>
    <lineage>
        <taxon>Eukaryota</taxon>
        <taxon>Metazoa</taxon>
        <taxon>Spiralia</taxon>
        <taxon>Lophotrochozoa</taxon>
        <taxon>Mollusca</taxon>
        <taxon>Bivalvia</taxon>
        <taxon>Autobranchia</taxon>
        <taxon>Heteroconchia</taxon>
        <taxon>Euheterodonta</taxon>
        <taxon>Imparidentia</taxon>
        <taxon>Neoheterodontei</taxon>
        <taxon>Myida</taxon>
        <taxon>Dreissenoidea</taxon>
        <taxon>Dreissenidae</taxon>
        <taxon>Dreissena</taxon>
    </lineage>
</organism>
<feature type="region of interest" description="Disordered" evidence="1">
    <location>
        <begin position="84"/>
        <end position="112"/>
    </location>
</feature>
<reference evidence="2" key="2">
    <citation type="submission" date="2020-11" db="EMBL/GenBank/DDBJ databases">
        <authorList>
            <person name="McCartney M.A."/>
            <person name="Auch B."/>
            <person name="Kono T."/>
            <person name="Mallez S."/>
            <person name="Becker A."/>
            <person name="Gohl D.M."/>
            <person name="Silverstein K.A.T."/>
            <person name="Koren S."/>
            <person name="Bechman K.B."/>
            <person name="Herman A."/>
            <person name="Abrahante J.E."/>
            <person name="Garbe J."/>
        </authorList>
    </citation>
    <scope>NUCLEOTIDE SEQUENCE</scope>
    <source>
        <strain evidence="2">Duluth1</strain>
        <tissue evidence="2">Whole animal</tissue>
    </source>
</reference>
<accession>A0A9D4MBD3</accession>
<proteinExistence type="predicted"/>
<comment type="caution">
    <text evidence="2">The sequence shown here is derived from an EMBL/GenBank/DDBJ whole genome shotgun (WGS) entry which is preliminary data.</text>
</comment>
<reference evidence="2" key="1">
    <citation type="journal article" date="2019" name="bioRxiv">
        <title>The Genome of the Zebra Mussel, Dreissena polymorpha: A Resource for Invasive Species Research.</title>
        <authorList>
            <person name="McCartney M.A."/>
            <person name="Auch B."/>
            <person name="Kono T."/>
            <person name="Mallez S."/>
            <person name="Zhang Y."/>
            <person name="Obille A."/>
            <person name="Becker A."/>
            <person name="Abrahante J.E."/>
            <person name="Garbe J."/>
            <person name="Badalamenti J.P."/>
            <person name="Herman A."/>
            <person name="Mangelson H."/>
            <person name="Liachko I."/>
            <person name="Sullivan S."/>
            <person name="Sone E.D."/>
            <person name="Koren S."/>
            <person name="Silverstein K.A.T."/>
            <person name="Beckman K.B."/>
            <person name="Gohl D.M."/>
        </authorList>
    </citation>
    <scope>NUCLEOTIDE SEQUENCE</scope>
    <source>
        <strain evidence="2">Duluth1</strain>
        <tissue evidence="2">Whole animal</tissue>
    </source>
</reference>
<evidence type="ECO:0000313" key="3">
    <source>
        <dbReference type="Proteomes" id="UP000828390"/>
    </source>
</evidence>
<dbReference type="Proteomes" id="UP000828390">
    <property type="component" value="Unassembled WGS sequence"/>
</dbReference>
<sequence length="112" mass="12565">MTNQQKLVSDQETTITKQKQGIAEQNEKYKALDNLYNALVDKVKRYEDILSTQLASIQSLNNQLDRHSKTVDIHTPTTITDDFRSVLDGSGSGKASGIPRLNRDNEMHSGVF</sequence>
<evidence type="ECO:0000256" key="1">
    <source>
        <dbReference type="SAM" id="MobiDB-lite"/>
    </source>
</evidence>
<keyword evidence="3" id="KW-1185">Reference proteome</keyword>